<dbReference type="InterPro" id="IPR034505">
    <property type="entry name" value="Coproporphyrinogen-III_oxidase"/>
</dbReference>
<protein>
    <recommendedName>
        <fullName evidence="3">Coproporphyrinogen III oxidase, oxygen-independent</fullName>
    </recommendedName>
</protein>
<dbReference type="Gene3D" id="1.10.10.920">
    <property type="match status" value="1"/>
</dbReference>
<keyword evidence="1" id="KW-0560">Oxidoreductase</keyword>
<dbReference type="GO" id="GO:0051989">
    <property type="term" value="F:coproporphyrinogen dehydrogenase activity"/>
    <property type="evidence" value="ECO:0007669"/>
    <property type="project" value="TreeGrafter"/>
</dbReference>
<dbReference type="InterPro" id="IPR058240">
    <property type="entry name" value="rSAM_sf"/>
</dbReference>
<dbReference type="GO" id="GO:0006782">
    <property type="term" value="P:protoporphyrinogen IX biosynthetic process"/>
    <property type="evidence" value="ECO:0007669"/>
    <property type="project" value="TreeGrafter"/>
</dbReference>
<organism evidence="2">
    <name type="scientific">hydrothermal vent metagenome</name>
    <dbReference type="NCBI Taxonomy" id="652676"/>
    <lineage>
        <taxon>unclassified sequences</taxon>
        <taxon>metagenomes</taxon>
        <taxon>ecological metagenomes</taxon>
    </lineage>
</organism>
<evidence type="ECO:0000256" key="1">
    <source>
        <dbReference type="ARBA" id="ARBA00023002"/>
    </source>
</evidence>
<evidence type="ECO:0000313" key="2">
    <source>
        <dbReference type="EMBL" id="VAW75244.1"/>
    </source>
</evidence>
<evidence type="ECO:0008006" key="3">
    <source>
        <dbReference type="Google" id="ProtNLM"/>
    </source>
</evidence>
<dbReference type="GO" id="GO:0005737">
    <property type="term" value="C:cytoplasm"/>
    <property type="evidence" value="ECO:0007669"/>
    <property type="project" value="TreeGrafter"/>
</dbReference>
<sequence length="422" mass="47548">MGLSEEKPIHMPELFEPLCGLYPGIASFTAEYDTSDYREWVFRSNGDPVPGPLVLAVEDGVQTESSLCPAITREIQLQSILFDRDRRLEGVVCTSGITIGWSDDALSELSSSIQNAFSVEPTARSCWCACFGKIFPSAARLELLRKLGFNKARLGVDLSLSYQDRAGLFAYFERVENSLLEARRLEYRSLAIDLILPAALTRELVDKIETFLTQTCVETIRIMVASEAQGFQPNTVLSDFRATILPGLGYRHLGLDWYVTESEPSLGVQAPLYWSPLGYTNIEGLDIIGTGPGAVSVLEDACSQNSVQRERYQRLIEQGELPMQWGIELESDDVLRRAVMSGLIVNEYFDIGELEERWGILFPKYFETEMSALRDLEHRGKLLLSKRGIRMLERDRRALTELCRIFDNPRRVASVPQLQGVR</sequence>
<reference evidence="2" key="1">
    <citation type="submission" date="2018-06" db="EMBL/GenBank/DDBJ databases">
        <authorList>
            <person name="Zhirakovskaya E."/>
        </authorList>
    </citation>
    <scope>NUCLEOTIDE SEQUENCE</scope>
</reference>
<dbReference type="GO" id="GO:0051539">
    <property type="term" value="F:4 iron, 4 sulfur cluster binding"/>
    <property type="evidence" value="ECO:0007669"/>
    <property type="project" value="TreeGrafter"/>
</dbReference>
<dbReference type="EMBL" id="UOFN01000046">
    <property type="protein sequence ID" value="VAW75244.1"/>
    <property type="molecule type" value="Genomic_DNA"/>
</dbReference>
<name>A0A3B0Z1R8_9ZZZZ</name>
<proteinExistence type="predicted"/>
<dbReference type="PANTHER" id="PTHR13932:SF6">
    <property type="entry name" value="OXYGEN-INDEPENDENT COPROPORPHYRINOGEN III OXIDASE"/>
    <property type="match status" value="1"/>
</dbReference>
<dbReference type="AlphaFoldDB" id="A0A3B0Z1R8"/>
<dbReference type="PANTHER" id="PTHR13932">
    <property type="entry name" value="COPROPORPHYRINIGEN III OXIDASE"/>
    <property type="match status" value="1"/>
</dbReference>
<gene>
    <name evidence="2" type="ORF">MNBD_GAMMA15-1999</name>
</gene>
<accession>A0A3B0Z1R8</accession>
<dbReference type="SUPFAM" id="SSF102114">
    <property type="entry name" value="Radical SAM enzymes"/>
    <property type="match status" value="1"/>
</dbReference>